<keyword evidence="13 19" id="KW-0573">Peptidoglycan synthesis</keyword>
<dbReference type="Gene3D" id="3.30.465.10">
    <property type="match status" value="1"/>
</dbReference>
<dbReference type="NCBIfam" id="NF010478">
    <property type="entry name" value="PRK13903.1"/>
    <property type="match status" value="1"/>
</dbReference>
<keyword evidence="8 19" id="KW-0132">Cell division</keyword>
<dbReference type="NCBIfam" id="NF000755">
    <property type="entry name" value="PRK00046.1"/>
    <property type="match status" value="1"/>
</dbReference>
<evidence type="ECO:0000256" key="5">
    <source>
        <dbReference type="ARBA" id="ARBA00012518"/>
    </source>
</evidence>
<dbReference type="InterPro" id="IPR006094">
    <property type="entry name" value="Oxid_FAD_bind_N"/>
</dbReference>
<dbReference type="EC" id="1.3.1.98" evidence="5 19"/>
<dbReference type="RefSeq" id="WP_058357723.1">
    <property type="nucleotide sequence ID" value="NZ_CABKVG010000010.1"/>
</dbReference>
<accession>A0ABY4E575</accession>
<dbReference type="InterPro" id="IPR003170">
    <property type="entry name" value="MurB"/>
</dbReference>
<dbReference type="Gene3D" id="3.30.43.10">
    <property type="entry name" value="Uridine Diphospho-n-acetylenolpyruvylglucosamine Reductase, domain 2"/>
    <property type="match status" value="1"/>
</dbReference>
<keyword evidence="11 19" id="KW-0521">NADP</keyword>
<dbReference type="InterPro" id="IPR036318">
    <property type="entry name" value="FAD-bd_PCMH-like_sf"/>
</dbReference>
<dbReference type="Pfam" id="PF02873">
    <property type="entry name" value="MurB_C"/>
    <property type="match status" value="1"/>
</dbReference>
<comment type="subcellular location">
    <subcellularLocation>
        <location evidence="3 19">Cytoplasm</location>
    </subcellularLocation>
</comment>
<dbReference type="InterPro" id="IPR016169">
    <property type="entry name" value="FAD-bd_PCMH_sub2"/>
</dbReference>
<feature type="active site" evidence="19">
    <location>
        <position position="164"/>
    </location>
</feature>
<proteinExistence type="inferred from homology"/>
<dbReference type="InterPro" id="IPR036635">
    <property type="entry name" value="MurB_C_sf"/>
</dbReference>
<evidence type="ECO:0000256" key="17">
    <source>
        <dbReference type="ARBA" id="ARBA00031026"/>
    </source>
</evidence>
<name>A0ABY4E575_9NEIS</name>
<evidence type="ECO:0000259" key="20">
    <source>
        <dbReference type="PROSITE" id="PS51387"/>
    </source>
</evidence>
<organism evidence="21 22">
    <name type="scientific">Vitreoscilla massiliensis</name>
    <dbReference type="NCBI Taxonomy" id="1689272"/>
    <lineage>
        <taxon>Bacteria</taxon>
        <taxon>Pseudomonadati</taxon>
        <taxon>Pseudomonadota</taxon>
        <taxon>Betaproteobacteria</taxon>
        <taxon>Neisseriales</taxon>
        <taxon>Neisseriaceae</taxon>
        <taxon>Vitreoscilla</taxon>
    </lineage>
</organism>
<keyword evidence="14 19" id="KW-0560">Oxidoreductase</keyword>
<evidence type="ECO:0000256" key="19">
    <source>
        <dbReference type="HAMAP-Rule" id="MF_00037"/>
    </source>
</evidence>
<evidence type="ECO:0000256" key="14">
    <source>
        <dbReference type="ARBA" id="ARBA00023002"/>
    </source>
</evidence>
<evidence type="ECO:0000256" key="10">
    <source>
        <dbReference type="ARBA" id="ARBA00022827"/>
    </source>
</evidence>
<evidence type="ECO:0000313" key="21">
    <source>
        <dbReference type="EMBL" id="UOO88587.1"/>
    </source>
</evidence>
<evidence type="ECO:0000256" key="15">
    <source>
        <dbReference type="ARBA" id="ARBA00023306"/>
    </source>
</evidence>
<evidence type="ECO:0000313" key="22">
    <source>
        <dbReference type="Proteomes" id="UP000832011"/>
    </source>
</evidence>
<evidence type="ECO:0000256" key="1">
    <source>
        <dbReference type="ARBA" id="ARBA00001974"/>
    </source>
</evidence>
<dbReference type="Pfam" id="PF01565">
    <property type="entry name" value="FAD_binding_4"/>
    <property type="match status" value="1"/>
</dbReference>
<keyword evidence="22" id="KW-1185">Reference proteome</keyword>
<dbReference type="InterPro" id="IPR011601">
    <property type="entry name" value="MurB_C"/>
</dbReference>
<keyword evidence="12 19" id="KW-0133">Cell shape</keyword>
<comment type="catalytic activity">
    <reaction evidence="18 19">
        <text>UDP-N-acetyl-alpha-D-muramate + NADP(+) = UDP-N-acetyl-3-O-(1-carboxyvinyl)-alpha-D-glucosamine + NADPH + H(+)</text>
        <dbReference type="Rhea" id="RHEA:12248"/>
        <dbReference type="ChEBI" id="CHEBI:15378"/>
        <dbReference type="ChEBI" id="CHEBI:57783"/>
        <dbReference type="ChEBI" id="CHEBI:58349"/>
        <dbReference type="ChEBI" id="CHEBI:68483"/>
        <dbReference type="ChEBI" id="CHEBI:70757"/>
        <dbReference type="EC" id="1.3.1.98"/>
    </reaction>
</comment>
<gene>
    <name evidence="19 21" type="primary">murB</name>
    <name evidence="21" type="ORF">LVJ82_14110</name>
</gene>
<dbReference type="GO" id="GO:0008762">
    <property type="term" value="F:UDP-N-acetylmuramate dehydrogenase activity"/>
    <property type="evidence" value="ECO:0007669"/>
    <property type="project" value="UniProtKB-EC"/>
</dbReference>
<dbReference type="PROSITE" id="PS51387">
    <property type="entry name" value="FAD_PCMH"/>
    <property type="match status" value="1"/>
</dbReference>
<keyword evidence="10 19" id="KW-0274">FAD</keyword>
<feature type="active site" evidence="19">
    <location>
        <position position="335"/>
    </location>
</feature>
<dbReference type="Proteomes" id="UP000832011">
    <property type="component" value="Chromosome"/>
</dbReference>
<evidence type="ECO:0000256" key="3">
    <source>
        <dbReference type="ARBA" id="ARBA00004496"/>
    </source>
</evidence>
<comment type="function">
    <text evidence="2 19">Cell wall formation.</text>
</comment>
<comment type="similarity">
    <text evidence="19">Belongs to the MurB family.</text>
</comment>
<feature type="domain" description="FAD-binding PCMH-type" evidence="20">
    <location>
        <begin position="17"/>
        <end position="188"/>
    </location>
</feature>
<evidence type="ECO:0000256" key="8">
    <source>
        <dbReference type="ARBA" id="ARBA00022618"/>
    </source>
</evidence>
<protein>
    <recommendedName>
        <fullName evidence="6 19">UDP-N-acetylenolpyruvoylglucosamine reductase</fullName>
        <ecNumber evidence="5 19">1.3.1.98</ecNumber>
    </recommendedName>
    <alternativeName>
        <fullName evidence="17 19">UDP-N-acetylmuramate dehydrogenase</fullName>
    </alternativeName>
</protein>
<dbReference type="SUPFAM" id="SSF56194">
    <property type="entry name" value="Uridine diphospho-N-Acetylenolpyruvylglucosamine reductase, MurB, C-terminal domain"/>
    <property type="match status" value="1"/>
</dbReference>
<evidence type="ECO:0000256" key="16">
    <source>
        <dbReference type="ARBA" id="ARBA00023316"/>
    </source>
</evidence>
<dbReference type="Gene3D" id="3.90.78.10">
    <property type="entry name" value="UDP-N-acetylenolpyruvoylglucosamine reductase, C-terminal domain"/>
    <property type="match status" value="1"/>
</dbReference>
<evidence type="ECO:0000256" key="13">
    <source>
        <dbReference type="ARBA" id="ARBA00022984"/>
    </source>
</evidence>
<dbReference type="SUPFAM" id="SSF56176">
    <property type="entry name" value="FAD-binding/transporter-associated domain-like"/>
    <property type="match status" value="1"/>
</dbReference>
<keyword evidence="9 19" id="KW-0285">Flavoprotein</keyword>
<evidence type="ECO:0000256" key="6">
    <source>
        <dbReference type="ARBA" id="ARBA00015188"/>
    </source>
</evidence>
<dbReference type="PANTHER" id="PTHR21071:SF4">
    <property type="entry name" value="UDP-N-ACETYLENOLPYRUVOYLGLUCOSAMINE REDUCTASE"/>
    <property type="match status" value="1"/>
</dbReference>
<dbReference type="PANTHER" id="PTHR21071">
    <property type="entry name" value="UDP-N-ACETYLENOLPYRUVOYLGLUCOSAMINE REDUCTASE"/>
    <property type="match status" value="1"/>
</dbReference>
<evidence type="ECO:0000256" key="12">
    <source>
        <dbReference type="ARBA" id="ARBA00022960"/>
    </source>
</evidence>
<dbReference type="HAMAP" id="MF_00037">
    <property type="entry name" value="MurB"/>
    <property type="match status" value="1"/>
</dbReference>
<evidence type="ECO:0000256" key="11">
    <source>
        <dbReference type="ARBA" id="ARBA00022857"/>
    </source>
</evidence>
<evidence type="ECO:0000256" key="18">
    <source>
        <dbReference type="ARBA" id="ARBA00048914"/>
    </source>
</evidence>
<dbReference type="EMBL" id="CP091511">
    <property type="protein sequence ID" value="UOO88587.1"/>
    <property type="molecule type" value="Genomic_DNA"/>
</dbReference>
<keyword evidence="7 19" id="KW-0963">Cytoplasm</keyword>
<sequence>MKIESDYALDALNTFGLKSTAQHYCRIETAAELEELVQSALFLQQSVAWLGGGSNIILEPKLNSFVIQLCNKGIELIAENNDTVLVKAQAGEVWHEFVLKTLSLGYNGLENLSLIPGQVGAAPVQNIGAYGVEVKDRIHSVICFDSYSKKWQTFSKVECQFAYRDSFFKHAENGRYVIWAVIFELSKRFIPNIKYGDLEEVSNRMASGQTLTAQVVSDAVCHIRQQKLPDPHITGNVGSFFHNPIVAADVAADLKQRFPNMPQYAQEDGRVKIAAGWLIDQAGLKGHQIGKAGVHLKQALVLVNLGGATHTDVLELSQYIQNTIFEMFGIELHPEPNFW</sequence>
<dbReference type="InterPro" id="IPR016167">
    <property type="entry name" value="FAD-bd_PCMH_sub1"/>
</dbReference>
<evidence type="ECO:0000256" key="9">
    <source>
        <dbReference type="ARBA" id="ARBA00022630"/>
    </source>
</evidence>
<dbReference type="NCBIfam" id="TIGR00179">
    <property type="entry name" value="murB"/>
    <property type="match status" value="1"/>
</dbReference>
<evidence type="ECO:0000256" key="7">
    <source>
        <dbReference type="ARBA" id="ARBA00022490"/>
    </source>
</evidence>
<evidence type="ECO:0000256" key="2">
    <source>
        <dbReference type="ARBA" id="ARBA00003921"/>
    </source>
</evidence>
<evidence type="ECO:0000256" key="4">
    <source>
        <dbReference type="ARBA" id="ARBA00004752"/>
    </source>
</evidence>
<dbReference type="InterPro" id="IPR016166">
    <property type="entry name" value="FAD-bd_PCMH"/>
</dbReference>
<reference evidence="21 22" key="1">
    <citation type="journal article" date="2022" name="Res Sq">
        <title>Evolution of multicellular longitudinally dividing oral cavity symbionts (Neisseriaceae).</title>
        <authorList>
            <person name="Nyongesa S."/>
            <person name="Weber P."/>
            <person name="Bernet E."/>
            <person name="Pullido F."/>
            <person name="Nieckarz M."/>
            <person name="Delaby M."/>
            <person name="Nieves C."/>
            <person name="Viehboeck T."/>
            <person name="Krause N."/>
            <person name="Rivera-Millot A."/>
            <person name="Nakamura A."/>
            <person name="Vischer N."/>
            <person name="VanNieuwenhze M."/>
            <person name="Brun Y."/>
            <person name="Cava F."/>
            <person name="Bulgheresi S."/>
            <person name="Veyrier F."/>
        </authorList>
    </citation>
    <scope>NUCLEOTIDE SEQUENCE [LARGE SCALE GENOMIC DNA]</scope>
    <source>
        <strain evidence="21 22">SN4</strain>
    </source>
</reference>
<keyword evidence="16 19" id="KW-0961">Cell wall biogenesis/degradation</keyword>
<feature type="active site" description="Proton donor" evidence="19">
    <location>
        <position position="239"/>
    </location>
</feature>
<keyword evidence="15 19" id="KW-0131">Cell cycle</keyword>
<comment type="pathway">
    <text evidence="4 19">Cell wall biogenesis; peptidoglycan biosynthesis.</text>
</comment>
<comment type="cofactor">
    <cofactor evidence="1 19">
        <name>FAD</name>
        <dbReference type="ChEBI" id="CHEBI:57692"/>
    </cofactor>
</comment>